<accession>A0A4R8WCW7</accession>
<proteinExistence type="inferred from homology"/>
<comment type="similarity">
    <text evidence="1 4">Belongs to the glycosyl hydrolase 1 family.</text>
</comment>
<dbReference type="InterPro" id="IPR001360">
    <property type="entry name" value="Glyco_hydro_1"/>
</dbReference>
<evidence type="ECO:0000256" key="3">
    <source>
        <dbReference type="ARBA" id="ARBA00023295"/>
    </source>
</evidence>
<gene>
    <name evidence="5" type="ORF">E3O32_04630</name>
</gene>
<dbReference type="EMBL" id="SOFM01000010">
    <property type="protein sequence ID" value="TFC06371.1"/>
    <property type="molecule type" value="Genomic_DNA"/>
</dbReference>
<evidence type="ECO:0000256" key="2">
    <source>
        <dbReference type="ARBA" id="ARBA00022801"/>
    </source>
</evidence>
<dbReference type="PANTHER" id="PTHR10353">
    <property type="entry name" value="GLYCOSYL HYDROLASE"/>
    <property type="match status" value="1"/>
</dbReference>
<dbReference type="PANTHER" id="PTHR10353:SF36">
    <property type="entry name" value="LP05116P"/>
    <property type="match status" value="1"/>
</dbReference>
<evidence type="ECO:0000256" key="1">
    <source>
        <dbReference type="ARBA" id="ARBA00010838"/>
    </source>
</evidence>
<name>A0A4R8WCW7_9MICO</name>
<comment type="caution">
    <text evidence="5">The sequence shown here is derived from an EMBL/GenBank/DDBJ whole genome shotgun (WGS) entry which is preliminary data.</text>
</comment>
<dbReference type="GO" id="GO:0008422">
    <property type="term" value="F:beta-glucosidase activity"/>
    <property type="evidence" value="ECO:0007669"/>
    <property type="project" value="TreeGrafter"/>
</dbReference>
<evidence type="ECO:0000313" key="6">
    <source>
        <dbReference type="Proteomes" id="UP000297643"/>
    </source>
</evidence>
<keyword evidence="3" id="KW-0326">Glycosidase</keyword>
<dbReference type="RefSeq" id="WP_134507353.1">
    <property type="nucleotide sequence ID" value="NZ_SOFM01000010.1"/>
</dbReference>
<dbReference type="PRINTS" id="PR00131">
    <property type="entry name" value="GLHYDRLASE1"/>
</dbReference>
<dbReference type="InterPro" id="IPR017853">
    <property type="entry name" value="GH"/>
</dbReference>
<keyword evidence="2 5" id="KW-0378">Hydrolase</keyword>
<dbReference type="AlphaFoldDB" id="A0A4R8WCW7"/>
<keyword evidence="6" id="KW-1185">Reference proteome</keyword>
<evidence type="ECO:0000313" key="5">
    <source>
        <dbReference type="EMBL" id="TFC06371.1"/>
    </source>
</evidence>
<dbReference type="Proteomes" id="UP000297643">
    <property type="component" value="Unassembled WGS sequence"/>
</dbReference>
<organism evidence="5 6">
    <name type="scientific">Cryobacterium mannosilyticum</name>
    <dbReference type="NCBI Taxonomy" id="1259190"/>
    <lineage>
        <taxon>Bacteria</taxon>
        <taxon>Bacillati</taxon>
        <taxon>Actinomycetota</taxon>
        <taxon>Actinomycetes</taxon>
        <taxon>Micrococcales</taxon>
        <taxon>Microbacteriaceae</taxon>
        <taxon>Cryobacterium</taxon>
    </lineage>
</organism>
<dbReference type="GO" id="GO:0016052">
    <property type="term" value="P:carbohydrate catabolic process"/>
    <property type="evidence" value="ECO:0007669"/>
    <property type="project" value="TreeGrafter"/>
</dbReference>
<dbReference type="Pfam" id="PF00232">
    <property type="entry name" value="Glyco_hydro_1"/>
    <property type="match status" value="1"/>
</dbReference>
<dbReference type="GO" id="GO:0005829">
    <property type="term" value="C:cytosol"/>
    <property type="evidence" value="ECO:0007669"/>
    <property type="project" value="TreeGrafter"/>
</dbReference>
<protein>
    <submittedName>
        <fullName evidence="5">Glycosyl hydrolase family protein</fullName>
    </submittedName>
</protein>
<dbReference type="SUPFAM" id="SSF51445">
    <property type="entry name" value="(Trans)glycosidases"/>
    <property type="match status" value="2"/>
</dbReference>
<reference evidence="5 6" key="1">
    <citation type="submission" date="2019-03" db="EMBL/GenBank/DDBJ databases">
        <title>Genomics of glacier-inhabiting Cryobacterium strains.</title>
        <authorList>
            <person name="Liu Q."/>
            <person name="Xin Y.-H."/>
        </authorList>
    </citation>
    <scope>NUCLEOTIDE SEQUENCE [LARGE SCALE GENOMIC DNA]</scope>
    <source>
        <strain evidence="5 6">RHLT2-21</strain>
    </source>
</reference>
<evidence type="ECO:0000256" key="4">
    <source>
        <dbReference type="RuleBase" id="RU003690"/>
    </source>
</evidence>
<sequence length="123" mass="13585">MTDVSLDLAAFPAEFRWGVATAAFEIEGAAQEGGDVNDADRLSFLAGYLSAAARALREGVNLQGCYARSFLDNFEWAEGYSKRLGLVYVDYRNQERIPKASARWYADQIARHRICAEAKAVTA</sequence>
<dbReference type="Gene3D" id="3.20.20.80">
    <property type="entry name" value="Glycosidases"/>
    <property type="match status" value="2"/>
</dbReference>